<name>A0A9X4BHB2_9GAMM</name>
<dbReference type="SUPFAM" id="SSF52172">
    <property type="entry name" value="CheY-like"/>
    <property type="match status" value="1"/>
</dbReference>
<feature type="modified residue" description="4-aspartylphosphate" evidence="2">
    <location>
        <position position="56"/>
    </location>
</feature>
<dbReference type="InterPro" id="IPR046947">
    <property type="entry name" value="LytR-like"/>
</dbReference>
<comment type="caution">
    <text evidence="5">The sequence shown here is derived from an EMBL/GenBank/DDBJ whole genome shotgun (WGS) entry which is preliminary data.</text>
</comment>
<dbReference type="AlphaFoldDB" id="A0A9X4BHB2"/>
<dbReference type="InterPro" id="IPR001789">
    <property type="entry name" value="Sig_transdc_resp-reg_receiver"/>
</dbReference>
<sequence length="246" mass="26861">MTPLRAAVVDDEPLARARLKRLLALQPDVELVGEYADAHALIEAWPGRPADVVFLDIEMPEMDGFSAFALLDPPCAQVVFVTAYAEHAVRAFDVAATDYLVKPVAPERLLVALDRVRQARAATAPAAGGTAYPERLALPIGRRIQLVDVDTIDCIEAQANYVEIRAGARSFVLRKPLSTVQDELDPKLFARVHRSIVVRIDAVTAIEPLPSARFRLSLANGETVMTGRSYRDPVRQAFGLAVPADE</sequence>
<gene>
    <name evidence="5" type="ORF">OD750_006340</name>
</gene>
<reference evidence="5" key="1">
    <citation type="submission" date="2023-02" db="EMBL/GenBank/DDBJ databases">
        <title>Tahibacter soli sp. nov. isolated from soil.</title>
        <authorList>
            <person name="Baek J.H."/>
            <person name="Lee J.K."/>
            <person name="Choi D.G."/>
            <person name="Jeon C.O."/>
        </authorList>
    </citation>
    <scope>NUCLEOTIDE SEQUENCE</scope>
    <source>
        <strain evidence="5">BL</strain>
    </source>
</reference>
<feature type="domain" description="Response regulatory" evidence="3">
    <location>
        <begin position="5"/>
        <end position="117"/>
    </location>
</feature>
<evidence type="ECO:0000259" key="3">
    <source>
        <dbReference type="PROSITE" id="PS50110"/>
    </source>
</evidence>
<dbReference type="InterPro" id="IPR007492">
    <property type="entry name" value="LytTR_DNA-bd_dom"/>
</dbReference>
<evidence type="ECO:0000313" key="6">
    <source>
        <dbReference type="Proteomes" id="UP001139971"/>
    </source>
</evidence>
<dbReference type="Pfam" id="PF00072">
    <property type="entry name" value="Response_reg"/>
    <property type="match status" value="1"/>
</dbReference>
<evidence type="ECO:0000313" key="5">
    <source>
        <dbReference type="EMBL" id="MDC8012163.1"/>
    </source>
</evidence>
<dbReference type="GO" id="GO:0003677">
    <property type="term" value="F:DNA binding"/>
    <property type="evidence" value="ECO:0007669"/>
    <property type="project" value="UniProtKB-KW"/>
</dbReference>
<organism evidence="5 6">
    <name type="scientific">Tahibacter soli</name>
    <dbReference type="NCBI Taxonomy" id="2983605"/>
    <lineage>
        <taxon>Bacteria</taxon>
        <taxon>Pseudomonadati</taxon>
        <taxon>Pseudomonadota</taxon>
        <taxon>Gammaproteobacteria</taxon>
        <taxon>Lysobacterales</taxon>
        <taxon>Rhodanobacteraceae</taxon>
        <taxon>Tahibacter</taxon>
    </lineage>
</organism>
<dbReference type="RefSeq" id="WP_263543415.1">
    <property type="nucleotide sequence ID" value="NZ_JAOVZO020000003.1"/>
</dbReference>
<keyword evidence="2" id="KW-0597">Phosphoprotein</keyword>
<dbReference type="InterPro" id="IPR011006">
    <property type="entry name" value="CheY-like_superfamily"/>
</dbReference>
<dbReference type="PROSITE" id="PS50110">
    <property type="entry name" value="RESPONSE_REGULATORY"/>
    <property type="match status" value="1"/>
</dbReference>
<dbReference type="SMART" id="SM00448">
    <property type="entry name" value="REC"/>
    <property type="match status" value="1"/>
</dbReference>
<dbReference type="GO" id="GO:0000156">
    <property type="term" value="F:phosphorelay response regulator activity"/>
    <property type="evidence" value="ECO:0007669"/>
    <property type="project" value="InterPro"/>
</dbReference>
<feature type="domain" description="HTH LytTR-type" evidence="4">
    <location>
        <begin position="136"/>
        <end position="240"/>
    </location>
</feature>
<dbReference type="PANTHER" id="PTHR37299">
    <property type="entry name" value="TRANSCRIPTIONAL REGULATOR-RELATED"/>
    <property type="match status" value="1"/>
</dbReference>
<dbReference type="PROSITE" id="PS50930">
    <property type="entry name" value="HTH_LYTTR"/>
    <property type="match status" value="1"/>
</dbReference>
<accession>A0A9X4BHB2</accession>
<dbReference type="PANTHER" id="PTHR37299:SF1">
    <property type="entry name" value="STAGE 0 SPORULATION PROTEIN A HOMOLOG"/>
    <property type="match status" value="1"/>
</dbReference>
<dbReference type="Gene3D" id="3.40.50.2300">
    <property type="match status" value="1"/>
</dbReference>
<keyword evidence="5" id="KW-0238">DNA-binding</keyword>
<dbReference type="Pfam" id="PF04397">
    <property type="entry name" value="LytTR"/>
    <property type="match status" value="1"/>
</dbReference>
<evidence type="ECO:0000259" key="4">
    <source>
        <dbReference type="PROSITE" id="PS50930"/>
    </source>
</evidence>
<dbReference type="Gene3D" id="2.40.50.1020">
    <property type="entry name" value="LytTr DNA-binding domain"/>
    <property type="match status" value="1"/>
</dbReference>
<evidence type="ECO:0000256" key="2">
    <source>
        <dbReference type="PROSITE-ProRule" id="PRU00169"/>
    </source>
</evidence>
<proteinExistence type="predicted"/>
<dbReference type="SMART" id="SM00850">
    <property type="entry name" value="LytTR"/>
    <property type="match status" value="1"/>
</dbReference>
<evidence type="ECO:0000256" key="1">
    <source>
        <dbReference type="ARBA" id="ARBA00023012"/>
    </source>
</evidence>
<dbReference type="EMBL" id="JAOVZO020000003">
    <property type="protein sequence ID" value="MDC8012163.1"/>
    <property type="molecule type" value="Genomic_DNA"/>
</dbReference>
<protein>
    <submittedName>
        <fullName evidence="5">LytTR family DNA-binding domain-containing protein</fullName>
    </submittedName>
</protein>
<keyword evidence="1" id="KW-0902">Two-component regulatory system</keyword>
<keyword evidence="6" id="KW-1185">Reference proteome</keyword>
<dbReference type="Proteomes" id="UP001139971">
    <property type="component" value="Unassembled WGS sequence"/>
</dbReference>